<proteinExistence type="predicted"/>
<sequence length="214" mass="23657">MLSRYYLCIAVTLSCLLTGCATTVVPSNEYLLMDQEAKNTTSISSDLLNKKQQVAQIQLLPIRVADYLAGNEMVLVSKQGEVFRSQQNLWAEPLAPQLSRITLQALIKRMPNVEWFGSQALVSSSEHLSIDVDTFYGDLNGMVHVAGRWKLISSSGQVLVSKEFVAQGRLPKSGYPALVQTLGKVWFHKVIDPMVKTLSSVDKGAVVEKNNTEK</sequence>
<reference evidence="3 4" key="1">
    <citation type="submission" date="2016-06" db="EMBL/GenBank/DDBJ databases">
        <authorList>
            <person name="Kjaerup R.B."/>
            <person name="Dalgaard T.S."/>
            <person name="Juul-Madsen H.R."/>
        </authorList>
    </citation>
    <scope>NUCLEOTIDE SEQUENCE [LARGE SCALE GENOMIC DNA]</scope>
    <source>
        <strain evidence="3 4">CECT 8886</strain>
    </source>
</reference>
<dbReference type="OrthoDB" id="5600407at2"/>
<evidence type="ECO:0000259" key="2">
    <source>
        <dbReference type="Pfam" id="PF03886"/>
    </source>
</evidence>
<dbReference type="SUPFAM" id="SSF159594">
    <property type="entry name" value="XCC0632-like"/>
    <property type="match status" value="1"/>
</dbReference>
<dbReference type="Pfam" id="PF03886">
    <property type="entry name" value="ABC_trans_aux"/>
    <property type="match status" value="1"/>
</dbReference>
<dbReference type="RefSeq" id="WP_067019713.1">
    <property type="nucleotide sequence ID" value="NZ_FLOB01000014.1"/>
</dbReference>
<protein>
    <recommendedName>
        <fullName evidence="2">ABC-type transport auxiliary lipoprotein component domain-containing protein</fullName>
    </recommendedName>
</protein>
<accession>A0A1A8TT02</accession>
<gene>
    <name evidence="3" type="ORF">MSP8886_03864</name>
</gene>
<evidence type="ECO:0000256" key="1">
    <source>
        <dbReference type="SAM" id="SignalP"/>
    </source>
</evidence>
<dbReference type="EMBL" id="FLOB01000014">
    <property type="protein sequence ID" value="SBS36819.1"/>
    <property type="molecule type" value="Genomic_DNA"/>
</dbReference>
<feature type="signal peptide" evidence="1">
    <location>
        <begin position="1"/>
        <end position="23"/>
    </location>
</feature>
<dbReference type="Gene3D" id="3.40.50.10610">
    <property type="entry name" value="ABC-type transport auxiliary lipoprotein component"/>
    <property type="match status" value="1"/>
</dbReference>
<keyword evidence="1" id="KW-0732">Signal</keyword>
<evidence type="ECO:0000313" key="3">
    <source>
        <dbReference type="EMBL" id="SBS36819.1"/>
    </source>
</evidence>
<keyword evidence="4" id="KW-1185">Reference proteome</keyword>
<dbReference type="InterPro" id="IPR005586">
    <property type="entry name" value="ABC_trans_aux"/>
</dbReference>
<dbReference type="AlphaFoldDB" id="A0A1A8TT02"/>
<name>A0A1A8TT02_9GAMM</name>
<dbReference type="PROSITE" id="PS51257">
    <property type="entry name" value="PROKAR_LIPOPROTEIN"/>
    <property type="match status" value="1"/>
</dbReference>
<evidence type="ECO:0000313" key="4">
    <source>
        <dbReference type="Proteomes" id="UP000092544"/>
    </source>
</evidence>
<organism evidence="3 4">
    <name type="scientific">Marinomonas spartinae</name>
    <dbReference type="NCBI Taxonomy" id="1792290"/>
    <lineage>
        <taxon>Bacteria</taxon>
        <taxon>Pseudomonadati</taxon>
        <taxon>Pseudomonadota</taxon>
        <taxon>Gammaproteobacteria</taxon>
        <taxon>Oceanospirillales</taxon>
        <taxon>Oceanospirillaceae</taxon>
        <taxon>Marinomonas</taxon>
    </lineage>
</organism>
<dbReference type="STRING" id="1792290.MSP8886_03864"/>
<feature type="domain" description="ABC-type transport auxiliary lipoprotein component" evidence="2">
    <location>
        <begin position="50"/>
        <end position="186"/>
    </location>
</feature>
<feature type="chain" id="PRO_5008379269" description="ABC-type transport auxiliary lipoprotein component domain-containing protein" evidence="1">
    <location>
        <begin position="24"/>
        <end position="214"/>
    </location>
</feature>
<dbReference type="Proteomes" id="UP000092544">
    <property type="component" value="Unassembled WGS sequence"/>
</dbReference>